<gene>
    <name evidence="2" type="ORF">ABEG18_21995</name>
</gene>
<protein>
    <submittedName>
        <fullName evidence="2">Uncharacterized protein</fullName>
    </submittedName>
</protein>
<proteinExistence type="predicted"/>
<reference evidence="2" key="1">
    <citation type="submission" date="2024-05" db="EMBL/GenBank/DDBJ databases">
        <authorList>
            <person name="Kim S."/>
            <person name="Heo J."/>
            <person name="Choi H."/>
            <person name="Choi Y."/>
            <person name="Kwon S.-W."/>
            <person name="Kim Y."/>
        </authorList>
    </citation>
    <scope>NUCLEOTIDE SEQUENCE</scope>
    <source>
        <strain evidence="2">KACC 23698</strain>
    </source>
</reference>
<dbReference type="EMBL" id="CP157484">
    <property type="protein sequence ID" value="XBO38348.1"/>
    <property type="molecule type" value="Genomic_DNA"/>
</dbReference>
<organism evidence="2">
    <name type="scientific">Alsobacter sp. KACC 23698</name>
    <dbReference type="NCBI Taxonomy" id="3149229"/>
    <lineage>
        <taxon>Bacteria</taxon>
        <taxon>Pseudomonadati</taxon>
        <taxon>Pseudomonadota</taxon>
        <taxon>Alphaproteobacteria</taxon>
        <taxon>Hyphomicrobiales</taxon>
        <taxon>Alsobacteraceae</taxon>
        <taxon>Alsobacter</taxon>
    </lineage>
</organism>
<name>A0AAU7JDG6_9HYPH</name>
<feature type="region of interest" description="Disordered" evidence="1">
    <location>
        <begin position="1"/>
        <end position="23"/>
    </location>
</feature>
<evidence type="ECO:0000256" key="1">
    <source>
        <dbReference type="SAM" id="MobiDB-lite"/>
    </source>
</evidence>
<evidence type="ECO:0000313" key="2">
    <source>
        <dbReference type="EMBL" id="XBO38348.1"/>
    </source>
</evidence>
<sequence>MRGNSGAREHLTRVIPSDDDNEISRIGGELRERLQPVVEESLSPDLQIALSVLELVELNREGQDPLTGNVAKP</sequence>
<dbReference type="RefSeq" id="WP_406855187.1">
    <property type="nucleotide sequence ID" value="NZ_CP157484.1"/>
</dbReference>
<accession>A0AAU7JDG6</accession>
<dbReference type="AlphaFoldDB" id="A0AAU7JDG6"/>